<comment type="caution">
    <text evidence="2">The sequence shown here is derived from an EMBL/GenBank/DDBJ whole genome shotgun (WGS) entry which is preliminary data.</text>
</comment>
<dbReference type="AlphaFoldDB" id="A0A1Q9CX74"/>
<sequence length="166" mass="16791">MYDTDEVLREILGPSTMTSTSTDGTPSSAVDNLQDGGFLADLLAENTMNDVGSSPAWTTSTTWTTLATLSTSSGVGDASGEGADPATDRAGGAEDDGGELDAVDGDCADCMVGGDGEISGEEEHAMDRGLPPLAPPHRLAVPSGERAGQDGLGYDPGAADDPPDWD</sequence>
<feature type="compositionally biased region" description="Acidic residues" evidence="1">
    <location>
        <begin position="93"/>
        <end position="107"/>
    </location>
</feature>
<evidence type="ECO:0000256" key="1">
    <source>
        <dbReference type="SAM" id="MobiDB-lite"/>
    </source>
</evidence>
<organism evidence="2 3">
    <name type="scientific">Symbiodinium microadriaticum</name>
    <name type="common">Dinoflagellate</name>
    <name type="synonym">Zooxanthella microadriatica</name>
    <dbReference type="NCBI Taxonomy" id="2951"/>
    <lineage>
        <taxon>Eukaryota</taxon>
        <taxon>Sar</taxon>
        <taxon>Alveolata</taxon>
        <taxon>Dinophyceae</taxon>
        <taxon>Suessiales</taxon>
        <taxon>Symbiodiniaceae</taxon>
        <taxon>Symbiodinium</taxon>
    </lineage>
</organism>
<proteinExistence type="predicted"/>
<gene>
    <name evidence="2" type="ORF">AK812_SmicGene31237</name>
</gene>
<dbReference type="EMBL" id="LSRX01000856">
    <property type="protein sequence ID" value="OLP87530.1"/>
    <property type="molecule type" value="Genomic_DNA"/>
</dbReference>
<feature type="region of interest" description="Disordered" evidence="1">
    <location>
        <begin position="70"/>
        <end position="166"/>
    </location>
</feature>
<feature type="compositionally biased region" description="Polar residues" evidence="1">
    <location>
        <begin position="15"/>
        <end position="31"/>
    </location>
</feature>
<accession>A0A1Q9CX74</accession>
<keyword evidence="3" id="KW-1185">Reference proteome</keyword>
<reference evidence="2 3" key="1">
    <citation type="submission" date="2016-02" db="EMBL/GenBank/DDBJ databases">
        <title>Genome analysis of coral dinoflagellate symbionts highlights evolutionary adaptations to a symbiotic lifestyle.</title>
        <authorList>
            <person name="Aranda M."/>
            <person name="Li Y."/>
            <person name="Liew Y.J."/>
            <person name="Baumgarten S."/>
            <person name="Simakov O."/>
            <person name="Wilson M."/>
            <person name="Piel J."/>
            <person name="Ashoor H."/>
            <person name="Bougouffa S."/>
            <person name="Bajic V.B."/>
            <person name="Ryu T."/>
            <person name="Ravasi T."/>
            <person name="Bayer T."/>
            <person name="Micklem G."/>
            <person name="Kim H."/>
            <person name="Bhak J."/>
            <person name="Lajeunesse T.C."/>
            <person name="Voolstra C.R."/>
        </authorList>
    </citation>
    <scope>NUCLEOTIDE SEQUENCE [LARGE SCALE GENOMIC DNA]</scope>
    <source>
        <strain evidence="2 3">CCMP2467</strain>
    </source>
</reference>
<evidence type="ECO:0000313" key="2">
    <source>
        <dbReference type="EMBL" id="OLP87530.1"/>
    </source>
</evidence>
<feature type="region of interest" description="Disordered" evidence="1">
    <location>
        <begin position="13"/>
        <end position="33"/>
    </location>
</feature>
<name>A0A1Q9CX74_SYMMI</name>
<evidence type="ECO:0000313" key="3">
    <source>
        <dbReference type="Proteomes" id="UP000186817"/>
    </source>
</evidence>
<protein>
    <submittedName>
        <fullName evidence="2">Uncharacterized protein</fullName>
    </submittedName>
</protein>
<dbReference type="OrthoDB" id="442113at2759"/>
<dbReference type="Proteomes" id="UP000186817">
    <property type="component" value="Unassembled WGS sequence"/>
</dbReference>